<proteinExistence type="predicted"/>
<gene>
    <name evidence="1" type="ORF">L2E82_12899</name>
</gene>
<dbReference type="Proteomes" id="UP001055811">
    <property type="component" value="Linkage Group LG02"/>
</dbReference>
<evidence type="ECO:0000313" key="2">
    <source>
        <dbReference type="Proteomes" id="UP001055811"/>
    </source>
</evidence>
<name>A0ACB9GI05_CICIN</name>
<evidence type="ECO:0000313" key="1">
    <source>
        <dbReference type="EMBL" id="KAI3782841.1"/>
    </source>
</evidence>
<dbReference type="EMBL" id="CM042010">
    <property type="protein sequence ID" value="KAI3782841.1"/>
    <property type="molecule type" value="Genomic_DNA"/>
</dbReference>
<accession>A0ACB9GI05</accession>
<keyword evidence="2" id="KW-1185">Reference proteome</keyword>
<reference evidence="2" key="1">
    <citation type="journal article" date="2022" name="Mol. Ecol. Resour.">
        <title>The genomes of chicory, endive, great burdock and yacon provide insights into Asteraceae palaeo-polyploidization history and plant inulin production.</title>
        <authorList>
            <person name="Fan W."/>
            <person name="Wang S."/>
            <person name="Wang H."/>
            <person name="Wang A."/>
            <person name="Jiang F."/>
            <person name="Liu H."/>
            <person name="Zhao H."/>
            <person name="Xu D."/>
            <person name="Zhang Y."/>
        </authorList>
    </citation>
    <scope>NUCLEOTIDE SEQUENCE [LARGE SCALE GENOMIC DNA]</scope>
    <source>
        <strain evidence="2">cv. Punajuju</strain>
    </source>
</reference>
<sequence>MMKASTMEALDVDACGRCIWHCSMIAIGVEVEVKAEATEVNDRIHGRLFQISILKRKSYSLILGIIQ</sequence>
<protein>
    <submittedName>
        <fullName evidence="1">Uncharacterized protein</fullName>
    </submittedName>
</protein>
<reference evidence="1 2" key="2">
    <citation type="journal article" date="2022" name="Mol. Ecol. Resour.">
        <title>The genomes of chicory, endive, great burdock and yacon provide insights into Asteraceae paleo-polyploidization history and plant inulin production.</title>
        <authorList>
            <person name="Fan W."/>
            <person name="Wang S."/>
            <person name="Wang H."/>
            <person name="Wang A."/>
            <person name="Jiang F."/>
            <person name="Liu H."/>
            <person name="Zhao H."/>
            <person name="Xu D."/>
            <person name="Zhang Y."/>
        </authorList>
    </citation>
    <scope>NUCLEOTIDE SEQUENCE [LARGE SCALE GENOMIC DNA]</scope>
    <source>
        <strain evidence="2">cv. Punajuju</strain>
        <tissue evidence="1">Leaves</tissue>
    </source>
</reference>
<comment type="caution">
    <text evidence="1">The sequence shown here is derived from an EMBL/GenBank/DDBJ whole genome shotgun (WGS) entry which is preliminary data.</text>
</comment>
<organism evidence="1 2">
    <name type="scientific">Cichorium intybus</name>
    <name type="common">Chicory</name>
    <dbReference type="NCBI Taxonomy" id="13427"/>
    <lineage>
        <taxon>Eukaryota</taxon>
        <taxon>Viridiplantae</taxon>
        <taxon>Streptophyta</taxon>
        <taxon>Embryophyta</taxon>
        <taxon>Tracheophyta</taxon>
        <taxon>Spermatophyta</taxon>
        <taxon>Magnoliopsida</taxon>
        <taxon>eudicotyledons</taxon>
        <taxon>Gunneridae</taxon>
        <taxon>Pentapetalae</taxon>
        <taxon>asterids</taxon>
        <taxon>campanulids</taxon>
        <taxon>Asterales</taxon>
        <taxon>Asteraceae</taxon>
        <taxon>Cichorioideae</taxon>
        <taxon>Cichorieae</taxon>
        <taxon>Cichoriinae</taxon>
        <taxon>Cichorium</taxon>
    </lineage>
</organism>